<dbReference type="GO" id="GO:0051301">
    <property type="term" value="P:cell division"/>
    <property type="evidence" value="ECO:0007669"/>
    <property type="project" value="UniProtKB-KW"/>
</dbReference>
<dbReference type="RefSeq" id="WP_187529349.1">
    <property type="nucleotide sequence ID" value="NZ_CP060724.1"/>
</dbReference>
<dbReference type="SUPFAM" id="SSF102829">
    <property type="entry name" value="Cell division protein ZapA-like"/>
    <property type="match status" value="1"/>
</dbReference>
<sequence>MVKKIRFKGTIQNKEYVLTTTENQTHMEAVFELANQQLDAIKVQSQELSETDAMTLLAINALSEQLKMASEREQS</sequence>
<name>A0A7G9T5Z2_9LACO</name>
<keyword evidence="1" id="KW-0131">Cell cycle</keyword>
<dbReference type="Pfam" id="PF05164">
    <property type="entry name" value="ZapA"/>
    <property type="match status" value="1"/>
</dbReference>
<evidence type="ECO:0000313" key="2">
    <source>
        <dbReference type="Proteomes" id="UP000515800"/>
    </source>
</evidence>
<reference evidence="1 2" key="1">
    <citation type="submission" date="2020-08" db="EMBL/GenBank/DDBJ databases">
        <title>Genome sequence of Weissella diestrammenae KACC 16890T.</title>
        <authorList>
            <person name="Hyun D.-W."/>
            <person name="Bae J.-W."/>
        </authorList>
    </citation>
    <scope>NUCLEOTIDE SEQUENCE [LARGE SCALE GENOMIC DNA]</scope>
    <source>
        <strain evidence="1 2">KACC 16890</strain>
    </source>
</reference>
<dbReference type="EMBL" id="CP060724">
    <property type="protein sequence ID" value="QNN75517.1"/>
    <property type="molecule type" value="Genomic_DNA"/>
</dbReference>
<evidence type="ECO:0000313" key="1">
    <source>
        <dbReference type="EMBL" id="QNN75517.1"/>
    </source>
</evidence>
<gene>
    <name evidence="1" type="primary">zapA</name>
    <name evidence="1" type="ORF">H9L19_01035</name>
</gene>
<accession>A0A7G9T5Z2</accession>
<keyword evidence="1" id="KW-0132">Cell division</keyword>
<proteinExistence type="predicted"/>
<protein>
    <submittedName>
        <fullName evidence="1">Cell division protein ZapA</fullName>
    </submittedName>
</protein>
<dbReference type="AlphaFoldDB" id="A0A7G9T5Z2"/>
<dbReference type="InterPro" id="IPR036192">
    <property type="entry name" value="Cell_div_ZapA-like_sf"/>
</dbReference>
<organism evidence="1 2">
    <name type="scientific">Weissella diestrammenae</name>
    <dbReference type="NCBI Taxonomy" id="1162633"/>
    <lineage>
        <taxon>Bacteria</taxon>
        <taxon>Bacillati</taxon>
        <taxon>Bacillota</taxon>
        <taxon>Bacilli</taxon>
        <taxon>Lactobacillales</taxon>
        <taxon>Lactobacillaceae</taxon>
        <taxon>Weissella</taxon>
    </lineage>
</organism>
<dbReference type="InterPro" id="IPR007838">
    <property type="entry name" value="Cell_div_ZapA-like"/>
</dbReference>
<keyword evidence="2" id="KW-1185">Reference proteome</keyword>
<dbReference type="KEGG" id="wdi:H9L19_01035"/>
<dbReference type="Proteomes" id="UP000515800">
    <property type="component" value="Chromosome"/>
</dbReference>